<protein>
    <submittedName>
        <fullName evidence="3">Gag protease polyprotein</fullName>
    </submittedName>
</protein>
<feature type="compositionally biased region" description="Basic residues" evidence="1">
    <location>
        <begin position="189"/>
        <end position="199"/>
    </location>
</feature>
<dbReference type="EMBL" id="SSTE01020942">
    <property type="protein sequence ID" value="KAA0033186.1"/>
    <property type="molecule type" value="Genomic_DNA"/>
</dbReference>
<gene>
    <name evidence="3" type="ORF">E6C27_scaffold1276G00320</name>
</gene>
<feature type="compositionally biased region" description="Pro residues" evidence="1">
    <location>
        <begin position="250"/>
        <end position="274"/>
    </location>
</feature>
<dbReference type="OrthoDB" id="1738534at2759"/>
<feature type="region of interest" description="Disordered" evidence="1">
    <location>
        <begin position="186"/>
        <end position="206"/>
    </location>
</feature>
<dbReference type="Pfam" id="PF08284">
    <property type="entry name" value="RVP_2"/>
    <property type="match status" value="1"/>
</dbReference>
<evidence type="ECO:0000259" key="2">
    <source>
        <dbReference type="Pfam" id="PF03732"/>
    </source>
</evidence>
<comment type="caution">
    <text evidence="3">The sequence shown here is derived from an EMBL/GenBank/DDBJ whole genome shotgun (WGS) entry which is preliminary data.</text>
</comment>
<evidence type="ECO:0000256" key="1">
    <source>
        <dbReference type="SAM" id="MobiDB-lite"/>
    </source>
</evidence>
<dbReference type="InterPro" id="IPR001969">
    <property type="entry name" value="Aspartic_peptidase_AS"/>
</dbReference>
<evidence type="ECO:0000313" key="3">
    <source>
        <dbReference type="EMBL" id="KAA0033186.1"/>
    </source>
</evidence>
<dbReference type="PANTHER" id="PTHR15503">
    <property type="entry name" value="LDOC1 RELATED"/>
    <property type="match status" value="1"/>
</dbReference>
<feature type="domain" description="Retrotransposon gag" evidence="2">
    <location>
        <begin position="335"/>
        <end position="431"/>
    </location>
</feature>
<dbReference type="InterPro" id="IPR032567">
    <property type="entry name" value="RTL1-rel"/>
</dbReference>
<keyword evidence="3" id="KW-0378">Hydrolase</keyword>
<dbReference type="PROSITE" id="PS00141">
    <property type="entry name" value="ASP_PROTEASE"/>
    <property type="match status" value="1"/>
</dbReference>
<feature type="region of interest" description="Disordered" evidence="1">
    <location>
        <begin position="613"/>
        <end position="643"/>
    </location>
</feature>
<keyword evidence="3" id="KW-0645">Protease</keyword>
<accession>A0A5A7ST65</accession>
<sequence>MSLPTFLKRLLLKSSTKTFLFRLGGSVERGFDRGHNRVSGKGFPTTGPRVQAETVVIHRGLHCALRICASFGSTRLICASFGSTRLICASFGSTRLICASFGSTRLICAFYGTTRLLCRVGVQRGADRREAGRMREGHMDASGFLIASAIWYQSISFRFCRLTYNVSLCFVSLWLKRSLPLVREMPPRRGARRGGRGGRGRGAGRVQPEVQHVAQAPDPAAPVTHADLAAMEQRFRDMIMQMREQQKPASPTPAPAPAPAPAPVPAPAPAPVPVAPQFVPDQLSAEAKHLRHFRKYNPTTFDWSLEDPTRAQMWLSSLETIFRYMKCPEDQKVQCAVFMLTDRGTAWWETAERMLGGDVSQITWQQFKESFYAKFFSASLRDAKRQEFLNLEQGDMTVEQYDAEFDMLSRFAPEMIATEAARADKFVRGLRLDIQGLVRAFGPATHADALRLAVDLSLQERANSSKTAGRASSRNLLRQGRLPEESRCVPLVGSTIWAVAYSGPGPALSAPHQGRVFATNKTEAEKAGTVVTGTLPVLGHYALVLFDSGSSHSFISSAFVSHARLEPPPPPSSNRCRRAFVAGQPELIATLPTVRQRAFRAVVLRRTSSISTVAEPGTRPARRVSSPREVGRPASLPATGPRPLNLLRAALAQPTPRHARACAIAEPHSRRSYPSHLARARAVCPSHLLLPS</sequence>
<dbReference type="Pfam" id="PF03732">
    <property type="entry name" value="Retrotrans_gag"/>
    <property type="match status" value="1"/>
</dbReference>
<dbReference type="PANTHER" id="PTHR15503:SF45">
    <property type="entry name" value="RNA-DIRECTED DNA POLYMERASE HOMOLOG"/>
    <property type="match status" value="1"/>
</dbReference>
<organism evidence="3 4">
    <name type="scientific">Cucumis melo var. makuwa</name>
    <name type="common">Oriental melon</name>
    <dbReference type="NCBI Taxonomy" id="1194695"/>
    <lineage>
        <taxon>Eukaryota</taxon>
        <taxon>Viridiplantae</taxon>
        <taxon>Streptophyta</taxon>
        <taxon>Embryophyta</taxon>
        <taxon>Tracheophyta</taxon>
        <taxon>Spermatophyta</taxon>
        <taxon>Magnoliopsida</taxon>
        <taxon>eudicotyledons</taxon>
        <taxon>Gunneridae</taxon>
        <taxon>Pentapetalae</taxon>
        <taxon>rosids</taxon>
        <taxon>fabids</taxon>
        <taxon>Cucurbitales</taxon>
        <taxon>Cucurbitaceae</taxon>
        <taxon>Benincaseae</taxon>
        <taxon>Cucumis</taxon>
    </lineage>
</organism>
<dbReference type="GO" id="GO:0006508">
    <property type="term" value="P:proteolysis"/>
    <property type="evidence" value="ECO:0007669"/>
    <property type="project" value="UniProtKB-KW"/>
</dbReference>
<dbReference type="AlphaFoldDB" id="A0A5A7ST65"/>
<dbReference type="Proteomes" id="UP000321393">
    <property type="component" value="Unassembled WGS sequence"/>
</dbReference>
<proteinExistence type="predicted"/>
<feature type="region of interest" description="Disordered" evidence="1">
    <location>
        <begin position="243"/>
        <end position="275"/>
    </location>
</feature>
<reference evidence="3 4" key="1">
    <citation type="submission" date="2019-08" db="EMBL/GenBank/DDBJ databases">
        <title>Draft genome sequences of two oriental melons (Cucumis melo L. var makuwa).</title>
        <authorList>
            <person name="Kwon S.-Y."/>
        </authorList>
    </citation>
    <scope>NUCLEOTIDE SEQUENCE [LARGE SCALE GENOMIC DNA]</scope>
    <source>
        <strain evidence="4">cv. SW 3</strain>
        <tissue evidence="3">Leaf</tissue>
    </source>
</reference>
<dbReference type="GO" id="GO:0004190">
    <property type="term" value="F:aspartic-type endopeptidase activity"/>
    <property type="evidence" value="ECO:0007669"/>
    <property type="project" value="InterPro"/>
</dbReference>
<evidence type="ECO:0000313" key="4">
    <source>
        <dbReference type="Proteomes" id="UP000321393"/>
    </source>
</evidence>
<name>A0A5A7ST65_CUCMM</name>
<dbReference type="InterPro" id="IPR005162">
    <property type="entry name" value="Retrotrans_gag_dom"/>
</dbReference>